<keyword evidence="3" id="KW-1185">Reference proteome</keyword>
<dbReference type="Gene3D" id="2.40.50.140">
    <property type="entry name" value="Nucleic acid-binding proteins"/>
    <property type="match status" value="1"/>
</dbReference>
<feature type="region of interest" description="Disordered" evidence="1">
    <location>
        <begin position="205"/>
        <end position="236"/>
    </location>
</feature>
<evidence type="ECO:0000313" key="2">
    <source>
        <dbReference type="EMBL" id="MED6184192.1"/>
    </source>
</evidence>
<protein>
    <submittedName>
        <fullName evidence="2">Uncharacterized protein</fullName>
    </submittedName>
</protein>
<gene>
    <name evidence="2" type="ORF">PIB30_045080</name>
</gene>
<evidence type="ECO:0000313" key="3">
    <source>
        <dbReference type="Proteomes" id="UP001341840"/>
    </source>
</evidence>
<dbReference type="Proteomes" id="UP001341840">
    <property type="component" value="Unassembled WGS sequence"/>
</dbReference>
<name>A0ABU6WEB1_9FABA</name>
<organism evidence="2 3">
    <name type="scientific">Stylosanthes scabra</name>
    <dbReference type="NCBI Taxonomy" id="79078"/>
    <lineage>
        <taxon>Eukaryota</taxon>
        <taxon>Viridiplantae</taxon>
        <taxon>Streptophyta</taxon>
        <taxon>Embryophyta</taxon>
        <taxon>Tracheophyta</taxon>
        <taxon>Spermatophyta</taxon>
        <taxon>Magnoliopsida</taxon>
        <taxon>eudicotyledons</taxon>
        <taxon>Gunneridae</taxon>
        <taxon>Pentapetalae</taxon>
        <taxon>rosids</taxon>
        <taxon>fabids</taxon>
        <taxon>Fabales</taxon>
        <taxon>Fabaceae</taxon>
        <taxon>Papilionoideae</taxon>
        <taxon>50 kb inversion clade</taxon>
        <taxon>dalbergioids sensu lato</taxon>
        <taxon>Dalbergieae</taxon>
        <taxon>Pterocarpus clade</taxon>
        <taxon>Stylosanthes</taxon>
    </lineage>
</organism>
<proteinExistence type="predicted"/>
<evidence type="ECO:0000256" key="1">
    <source>
        <dbReference type="SAM" id="MobiDB-lite"/>
    </source>
</evidence>
<reference evidence="2 3" key="1">
    <citation type="journal article" date="2023" name="Plants (Basel)">
        <title>Bridging the Gap: Combining Genomics and Transcriptomics Approaches to Understand Stylosanthes scabra, an Orphan Legume from the Brazilian Caatinga.</title>
        <authorList>
            <person name="Ferreira-Neto J.R.C."/>
            <person name="da Silva M.D."/>
            <person name="Binneck E."/>
            <person name="de Melo N.F."/>
            <person name="da Silva R.H."/>
            <person name="de Melo A.L.T.M."/>
            <person name="Pandolfi V."/>
            <person name="Bustamante F.O."/>
            <person name="Brasileiro-Vidal A.C."/>
            <person name="Benko-Iseppon A.M."/>
        </authorList>
    </citation>
    <scope>NUCLEOTIDE SEQUENCE [LARGE SCALE GENOMIC DNA]</scope>
    <source>
        <tissue evidence="2">Leaves</tissue>
    </source>
</reference>
<dbReference type="EMBL" id="JASCZI010181515">
    <property type="protein sequence ID" value="MED6184192.1"/>
    <property type="molecule type" value="Genomic_DNA"/>
</dbReference>
<dbReference type="InterPro" id="IPR012340">
    <property type="entry name" value="NA-bd_OB-fold"/>
</dbReference>
<accession>A0ABU6WEB1</accession>
<comment type="caution">
    <text evidence="2">The sequence shown here is derived from an EMBL/GenBank/DDBJ whole genome shotgun (WGS) entry which is preliminary data.</text>
</comment>
<feature type="compositionally biased region" description="Polar residues" evidence="1">
    <location>
        <begin position="218"/>
        <end position="236"/>
    </location>
</feature>
<sequence>MHRQVVHCVKDINARKLDWNLVVRVARMYRMPCQWKSSDAYSLELILRQGALHYMEQTDVEPLVIVAQLFKPHVIVNNCTRCLNLLLWNPEHSVIVGKSVTEVMDAGKNEKDRCYPEILEEIIEKKFLFKILVSGHNIFSGDHFYRVSKISDDEAMIELYYSQASLVEQGSLSNVLLVYVAVESGIDGNGGTVVSLSKDSGMESNFESLDTPAKGRRNVSSSKIASPEGQGSNSKTFRCNAGSESLIVVLILEDQFA</sequence>